<feature type="region of interest" description="Disordered" evidence="1">
    <location>
        <begin position="1"/>
        <end position="29"/>
    </location>
</feature>
<feature type="region of interest" description="Disordered" evidence="1">
    <location>
        <begin position="41"/>
        <end position="77"/>
    </location>
</feature>
<organism evidence="2 3">
    <name type="scientific">Sphagnum jensenii</name>
    <dbReference type="NCBI Taxonomy" id="128206"/>
    <lineage>
        <taxon>Eukaryota</taxon>
        <taxon>Viridiplantae</taxon>
        <taxon>Streptophyta</taxon>
        <taxon>Embryophyta</taxon>
        <taxon>Bryophyta</taxon>
        <taxon>Sphagnophytina</taxon>
        <taxon>Sphagnopsida</taxon>
        <taxon>Sphagnales</taxon>
        <taxon>Sphagnaceae</taxon>
        <taxon>Sphagnum</taxon>
    </lineage>
</organism>
<evidence type="ECO:0000313" key="3">
    <source>
        <dbReference type="Proteomes" id="UP001497522"/>
    </source>
</evidence>
<dbReference type="Proteomes" id="UP001497522">
    <property type="component" value="Chromosome 14"/>
</dbReference>
<proteinExistence type="predicted"/>
<evidence type="ECO:0000256" key="1">
    <source>
        <dbReference type="SAM" id="MobiDB-lite"/>
    </source>
</evidence>
<sequence>MEGFNAKAISTADDHGVTPQQVRKTRSKNPLKWFRSECKCSASSSSSVPPKAGAEVSNNETKEKKSQPAAPIQRSSAPLVVNYFPSGMPLSRR</sequence>
<gene>
    <name evidence="2" type="ORF">CSSPJE1EN2_LOCUS7238</name>
</gene>
<dbReference type="EMBL" id="OZ023715">
    <property type="protein sequence ID" value="CAK9864243.1"/>
    <property type="molecule type" value="Genomic_DNA"/>
</dbReference>
<protein>
    <submittedName>
        <fullName evidence="2">Uncharacterized protein</fullName>
    </submittedName>
</protein>
<name>A0ABP1ANV4_9BRYO</name>
<keyword evidence="3" id="KW-1185">Reference proteome</keyword>
<evidence type="ECO:0000313" key="2">
    <source>
        <dbReference type="EMBL" id="CAK9864243.1"/>
    </source>
</evidence>
<reference evidence="2" key="1">
    <citation type="submission" date="2024-03" db="EMBL/GenBank/DDBJ databases">
        <authorList>
            <consortium name="ELIXIR-Norway"/>
            <consortium name="Elixir Norway"/>
        </authorList>
    </citation>
    <scope>NUCLEOTIDE SEQUENCE</scope>
</reference>
<accession>A0ABP1ANV4</accession>